<sequence>MMNNVNTPQHIDCVLTAMAPVITEIVKHKSSQPQPGRHGQFAVRQHGPQSGVSQETHKPGRKPQRLAQHTRAQRRNGIVQTVVTGLAPQVHTQFNQQQQHEHRYGIQNKIHG</sequence>
<gene>
    <name evidence="2" type="ORF">PHACT_05715</name>
</gene>
<dbReference type="STRING" id="1524254.PHACT_05715"/>
<evidence type="ECO:0000313" key="2">
    <source>
        <dbReference type="EMBL" id="OFE12699.1"/>
    </source>
</evidence>
<organism evidence="2 3">
    <name type="scientific">Pseudohongiella acticola</name>
    <dbReference type="NCBI Taxonomy" id="1524254"/>
    <lineage>
        <taxon>Bacteria</taxon>
        <taxon>Pseudomonadati</taxon>
        <taxon>Pseudomonadota</taxon>
        <taxon>Gammaproteobacteria</taxon>
        <taxon>Pseudomonadales</taxon>
        <taxon>Pseudohongiellaceae</taxon>
        <taxon>Pseudohongiella</taxon>
    </lineage>
</organism>
<keyword evidence="3" id="KW-1185">Reference proteome</keyword>
<dbReference type="AlphaFoldDB" id="A0A1E8CJU7"/>
<evidence type="ECO:0000313" key="3">
    <source>
        <dbReference type="Proteomes" id="UP000175669"/>
    </source>
</evidence>
<accession>A0A1E8CJU7</accession>
<protein>
    <submittedName>
        <fullName evidence="2">Uncharacterized protein</fullName>
    </submittedName>
</protein>
<reference evidence="3" key="1">
    <citation type="submission" date="2016-07" db="EMBL/GenBank/DDBJ databases">
        <authorList>
            <person name="Florea S."/>
            <person name="Webb J.S."/>
            <person name="Jaromczyk J."/>
            <person name="Schardl C.L."/>
        </authorList>
    </citation>
    <scope>NUCLEOTIDE SEQUENCE [LARGE SCALE GENOMIC DNA]</scope>
    <source>
        <strain evidence="3">KCTC 42131</strain>
    </source>
</reference>
<dbReference type="Proteomes" id="UP000175669">
    <property type="component" value="Unassembled WGS sequence"/>
</dbReference>
<name>A0A1E8CJU7_9GAMM</name>
<proteinExistence type="predicted"/>
<comment type="caution">
    <text evidence="2">The sequence shown here is derived from an EMBL/GenBank/DDBJ whole genome shotgun (WGS) entry which is preliminary data.</text>
</comment>
<dbReference type="EMBL" id="MASR01000001">
    <property type="protein sequence ID" value="OFE12699.1"/>
    <property type="molecule type" value="Genomic_DNA"/>
</dbReference>
<feature type="region of interest" description="Disordered" evidence="1">
    <location>
        <begin position="27"/>
        <end position="76"/>
    </location>
</feature>
<evidence type="ECO:0000256" key="1">
    <source>
        <dbReference type="SAM" id="MobiDB-lite"/>
    </source>
</evidence>